<dbReference type="PANTHER" id="PTHR40115">
    <property type="entry name" value="INNER MEMBRANE PROTEIN WITH PEPSY TM HELIX"/>
    <property type="match status" value="1"/>
</dbReference>
<keyword evidence="1" id="KW-0472">Membrane</keyword>
<name>A0A178J8R0_9VIBR</name>
<dbReference type="PANTHER" id="PTHR40115:SF1">
    <property type="entry name" value="INNER MEMBRANE PROTEIN WITH PEPSY TM HELIX"/>
    <property type="match status" value="1"/>
</dbReference>
<reference evidence="3 5" key="2">
    <citation type="submission" date="2020-05" db="EMBL/GenBank/DDBJ databases">
        <title>First description outside Europe of the emergent pathogen for shellfish aquaculture Vibrio europaeus.</title>
        <authorList>
            <person name="Dubert J."/>
            <person name="Rojas R."/>
        </authorList>
    </citation>
    <scope>NUCLEOTIDE SEQUENCE [LARGE SCALE GENOMIC DNA]</scope>
    <source>
        <strain evidence="3 5">NPI-1</strain>
    </source>
</reference>
<keyword evidence="1" id="KW-0812">Transmembrane</keyword>
<evidence type="ECO:0000313" key="4">
    <source>
        <dbReference type="Proteomes" id="UP000094761"/>
    </source>
</evidence>
<evidence type="ECO:0000313" key="5">
    <source>
        <dbReference type="Proteomes" id="UP000501443"/>
    </source>
</evidence>
<reference evidence="2 4" key="1">
    <citation type="submission" date="2016-03" db="EMBL/GenBank/DDBJ databases">
        <title>Draft genome sequence of the Vibrio tubiashii subs. europaeus.</title>
        <authorList>
            <person name="Spinard E."/>
            <person name="Dubert J."/>
            <person name="Nelson D.R."/>
            <person name="Barja J.L."/>
        </authorList>
    </citation>
    <scope>NUCLEOTIDE SEQUENCE [LARGE SCALE GENOMIC DNA]</scope>
    <source>
        <strain evidence="4">PP-638</strain>
        <strain evidence="2">PP2-638</strain>
    </source>
</reference>
<organism evidence="2 4">
    <name type="scientific">Vibrio europaeus</name>
    <dbReference type="NCBI Taxonomy" id="300876"/>
    <lineage>
        <taxon>Bacteria</taxon>
        <taxon>Pseudomonadati</taxon>
        <taxon>Pseudomonadota</taxon>
        <taxon>Gammaproteobacteria</taxon>
        <taxon>Vibrionales</taxon>
        <taxon>Vibrionaceae</taxon>
        <taxon>Vibrio</taxon>
        <taxon>Vibrio oreintalis group</taxon>
    </lineage>
</organism>
<evidence type="ECO:0000313" key="3">
    <source>
        <dbReference type="EMBL" id="QJY39251.1"/>
    </source>
</evidence>
<gene>
    <name evidence="2" type="ORF">AZ468_21960</name>
    <name evidence="3" type="ORF">HOO69_22205</name>
</gene>
<evidence type="ECO:0000256" key="1">
    <source>
        <dbReference type="SAM" id="Phobius"/>
    </source>
</evidence>
<accession>A0A178J8R0</accession>
<feature type="transmembrane region" description="Helical" evidence="1">
    <location>
        <begin position="154"/>
        <end position="178"/>
    </location>
</feature>
<dbReference type="InterPro" id="IPR032307">
    <property type="entry name" value="PepSY_TM-like_2"/>
</dbReference>
<dbReference type="Proteomes" id="UP000094761">
    <property type="component" value="Unassembled WGS sequence"/>
</dbReference>
<keyword evidence="1" id="KW-1133">Transmembrane helix</keyword>
<dbReference type="EMBL" id="CP053543">
    <property type="protein sequence ID" value="QJY39251.1"/>
    <property type="molecule type" value="Genomic_DNA"/>
</dbReference>
<dbReference type="AlphaFoldDB" id="A0A178J8R0"/>
<evidence type="ECO:0000313" key="2">
    <source>
        <dbReference type="EMBL" id="OAM98185.1"/>
    </source>
</evidence>
<dbReference type="EMBL" id="LUAX01000007">
    <property type="protein sequence ID" value="OAM98185.1"/>
    <property type="molecule type" value="Genomic_DNA"/>
</dbReference>
<dbReference type="GeneID" id="78078398"/>
<dbReference type="RefSeq" id="WP_069669332.1">
    <property type="nucleotide sequence ID" value="NZ_CP053543.1"/>
</dbReference>
<proteinExistence type="predicted"/>
<dbReference type="Proteomes" id="UP000501443">
    <property type="component" value="Chromosome 2"/>
</dbReference>
<sequence>MLKNRVFQMWARRLHIYVSMALLLVVLFFTITGLTLNRPDLYVSAQPNVVETELAIPHNLLFQGQKPSVEKELLLNYLRVHADLKGYASEFDIYTEVEHSELLHGEITLSFKAPGYNASVYIDMLEETATVEQSDYGFIALLNDAHKGRNCGPIWQVFIDITAILMTLFIVTGFCLIVPKRKTLWLSVKWMAFGSLSTLILYWIAIP</sequence>
<protein>
    <submittedName>
        <fullName evidence="2">Peptidase</fullName>
    </submittedName>
</protein>
<dbReference type="Pfam" id="PF16357">
    <property type="entry name" value="PepSY_TM_like_2"/>
    <property type="match status" value="1"/>
</dbReference>
<feature type="transmembrane region" description="Helical" evidence="1">
    <location>
        <begin position="190"/>
        <end position="206"/>
    </location>
</feature>
<dbReference type="OrthoDB" id="27171at2"/>